<comment type="subcellular location">
    <subcellularLocation>
        <location evidence="1">Cell outer membrane</location>
    </subcellularLocation>
</comment>
<evidence type="ECO:0000256" key="3">
    <source>
        <dbReference type="ARBA" id="ARBA00022448"/>
    </source>
</evidence>
<sequence length="612" mass="65678">MANRTCMKPCLHFLAVGVGALILLGHTDSSNAKPASSRTSQSDPEPPIPSLTPLLKKPNPLPQTSGVSHVEPPPNRPLQTSRLVPISTSAQTLISSPSALPHQTTLVPPAVVSQTVIQTSPLAQTTPRPPAGSPTPTPSNDVPAIAPTLTPSVPTPSRSVPAPQRLNPSANPLQFPTQPSEVQIQASESITLLQALELAERNNRDVEISQLELERAQAALREARAANLPTLGLSAGLSRSGSNVGGGQGSSRQLSQLLESLTGQPSDDDNDSSVSTSLSSSLRLSYDLYTSGLRNANLRASERQVRAAELALERIREQLRLDTTGDYYDLQDADEQSRINQAAVANAQANLNDSIAQESAGLGTRFDVLRAQVNLANAQQQLTNAQANQVVRRRQLAQRLSLPEYATVQAADSVEVAGSWTPSLEESIILAYKNRSELEEQLVQIDISEQQRRAVLAANGPTLSVSADYGFSQGLGGNASISDNYAFALQAQWNLFDGGATIARARQQEKNKQIAQSRFAQNRNSVRFQVEQAYTNLQANLVNIATTEQAVTQALEALRLAVLRLQAGVGTQTERINAETDLTRARGNRVSAIIGYNRSLAQLRRSVSNLAR</sequence>
<dbReference type="EMBL" id="WVIE01000032">
    <property type="protein sequence ID" value="NDJ19520.1"/>
    <property type="molecule type" value="Genomic_DNA"/>
</dbReference>
<dbReference type="GO" id="GO:0009279">
    <property type="term" value="C:cell outer membrane"/>
    <property type="evidence" value="ECO:0007669"/>
    <property type="project" value="UniProtKB-SubCell"/>
</dbReference>
<dbReference type="InterPro" id="IPR003423">
    <property type="entry name" value="OMP_efflux"/>
</dbReference>
<evidence type="ECO:0000256" key="9">
    <source>
        <dbReference type="SAM" id="MobiDB-lite"/>
    </source>
</evidence>
<feature type="compositionally biased region" description="Low complexity" evidence="9">
    <location>
        <begin position="146"/>
        <end position="163"/>
    </location>
</feature>
<keyword evidence="7" id="KW-0998">Cell outer membrane</keyword>
<feature type="compositionally biased region" description="Polar residues" evidence="9">
    <location>
        <begin position="166"/>
        <end position="181"/>
    </location>
</feature>
<dbReference type="Proteomes" id="UP000646053">
    <property type="component" value="Unassembled WGS sequence"/>
</dbReference>
<feature type="region of interest" description="Disordered" evidence="9">
    <location>
        <begin position="121"/>
        <end position="181"/>
    </location>
</feature>
<evidence type="ECO:0000256" key="6">
    <source>
        <dbReference type="ARBA" id="ARBA00023136"/>
    </source>
</evidence>
<feature type="signal peptide" evidence="10">
    <location>
        <begin position="1"/>
        <end position="32"/>
    </location>
</feature>
<evidence type="ECO:0000313" key="12">
    <source>
        <dbReference type="Proteomes" id="UP000646053"/>
    </source>
</evidence>
<evidence type="ECO:0000256" key="2">
    <source>
        <dbReference type="ARBA" id="ARBA00007613"/>
    </source>
</evidence>
<comment type="similarity">
    <text evidence="2">Belongs to the outer membrane factor (OMF) (TC 1.B.17) family.</text>
</comment>
<dbReference type="Pfam" id="PF02321">
    <property type="entry name" value="OEP"/>
    <property type="match status" value="2"/>
</dbReference>
<proteinExistence type="inferred from homology"/>
<organism evidence="11 12">
    <name type="scientific">Myxacorys almedinensis A</name>
    <dbReference type="NCBI Taxonomy" id="2690445"/>
    <lineage>
        <taxon>Bacteria</taxon>
        <taxon>Bacillati</taxon>
        <taxon>Cyanobacteriota</taxon>
        <taxon>Cyanophyceae</taxon>
        <taxon>Leptolyngbyales</taxon>
        <taxon>Leptolyngbyaceae</taxon>
        <taxon>Myxacorys</taxon>
        <taxon>Myxacorys almedinensis</taxon>
    </lineage>
</organism>
<dbReference type="RefSeq" id="WP_162425046.1">
    <property type="nucleotide sequence ID" value="NZ_WVIE01000032.1"/>
</dbReference>
<dbReference type="AlphaFoldDB" id="A0A8J8CNF5"/>
<dbReference type="GO" id="GO:1990281">
    <property type="term" value="C:efflux pump complex"/>
    <property type="evidence" value="ECO:0007669"/>
    <property type="project" value="TreeGrafter"/>
</dbReference>
<keyword evidence="5" id="KW-0812">Transmembrane</keyword>
<dbReference type="SUPFAM" id="SSF56954">
    <property type="entry name" value="Outer membrane efflux proteins (OEP)"/>
    <property type="match status" value="1"/>
</dbReference>
<dbReference type="Gene3D" id="1.20.1600.10">
    <property type="entry name" value="Outer membrane efflux proteins (OEP)"/>
    <property type="match status" value="1"/>
</dbReference>
<keyword evidence="12" id="KW-1185">Reference proteome</keyword>
<evidence type="ECO:0000256" key="8">
    <source>
        <dbReference type="SAM" id="Coils"/>
    </source>
</evidence>
<keyword evidence="3" id="KW-0813">Transport</keyword>
<dbReference type="GO" id="GO:0015288">
    <property type="term" value="F:porin activity"/>
    <property type="evidence" value="ECO:0007669"/>
    <property type="project" value="TreeGrafter"/>
</dbReference>
<feature type="coiled-coil region" evidence="8">
    <location>
        <begin position="196"/>
        <end position="226"/>
    </location>
</feature>
<keyword evidence="8" id="KW-0175">Coiled coil</keyword>
<feature type="compositionally biased region" description="Pro residues" evidence="9">
    <location>
        <begin position="127"/>
        <end position="137"/>
    </location>
</feature>
<evidence type="ECO:0000256" key="1">
    <source>
        <dbReference type="ARBA" id="ARBA00004442"/>
    </source>
</evidence>
<evidence type="ECO:0000256" key="4">
    <source>
        <dbReference type="ARBA" id="ARBA00022452"/>
    </source>
</evidence>
<name>A0A8J8CNF5_9CYAN</name>
<evidence type="ECO:0000256" key="5">
    <source>
        <dbReference type="ARBA" id="ARBA00022692"/>
    </source>
</evidence>
<gene>
    <name evidence="11" type="ORF">GS601_19895</name>
</gene>
<comment type="caution">
    <text evidence="11">The sequence shown here is derived from an EMBL/GenBank/DDBJ whole genome shotgun (WGS) entry which is preliminary data.</text>
</comment>
<evidence type="ECO:0000313" key="11">
    <source>
        <dbReference type="EMBL" id="NDJ19520.1"/>
    </source>
</evidence>
<reference evidence="11" key="1">
    <citation type="submission" date="2019-12" db="EMBL/GenBank/DDBJ databases">
        <title>High-Quality draft genome sequences of three cyanobacteria isolated from the limestone walls of the Old Cathedral of Coimbra.</title>
        <authorList>
            <person name="Tiago I."/>
            <person name="Soares F."/>
            <person name="Portugal A."/>
        </authorList>
    </citation>
    <scope>NUCLEOTIDE SEQUENCE</scope>
    <source>
        <strain evidence="11">A</strain>
    </source>
</reference>
<keyword evidence="6" id="KW-0472">Membrane</keyword>
<protein>
    <submittedName>
        <fullName evidence="11">TolC family protein</fullName>
    </submittedName>
</protein>
<dbReference type="PANTHER" id="PTHR30026:SF21">
    <property type="entry name" value="SLR1270 PROTEIN"/>
    <property type="match status" value="1"/>
</dbReference>
<feature type="chain" id="PRO_5035260009" evidence="10">
    <location>
        <begin position="33"/>
        <end position="612"/>
    </location>
</feature>
<dbReference type="PANTHER" id="PTHR30026">
    <property type="entry name" value="OUTER MEMBRANE PROTEIN TOLC"/>
    <property type="match status" value="1"/>
</dbReference>
<accession>A0A8J8CNF5</accession>
<keyword evidence="4" id="KW-1134">Transmembrane beta strand</keyword>
<feature type="region of interest" description="Disordered" evidence="9">
    <location>
        <begin position="30"/>
        <end position="81"/>
    </location>
</feature>
<evidence type="ECO:0000256" key="10">
    <source>
        <dbReference type="SAM" id="SignalP"/>
    </source>
</evidence>
<feature type="compositionally biased region" description="Polar residues" evidence="9">
    <location>
        <begin position="30"/>
        <end position="43"/>
    </location>
</feature>
<dbReference type="InterPro" id="IPR051906">
    <property type="entry name" value="TolC-like"/>
</dbReference>
<dbReference type="GO" id="GO:0015562">
    <property type="term" value="F:efflux transmembrane transporter activity"/>
    <property type="evidence" value="ECO:0007669"/>
    <property type="project" value="InterPro"/>
</dbReference>
<evidence type="ECO:0000256" key="7">
    <source>
        <dbReference type="ARBA" id="ARBA00023237"/>
    </source>
</evidence>
<keyword evidence="10" id="KW-0732">Signal</keyword>